<dbReference type="GO" id="GO:0005886">
    <property type="term" value="C:plasma membrane"/>
    <property type="evidence" value="ECO:0007669"/>
    <property type="project" value="UniProtKB-SubCell"/>
</dbReference>
<dbReference type="GO" id="GO:0004930">
    <property type="term" value="F:G protein-coupled receptor activity"/>
    <property type="evidence" value="ECO:0007669"/>
    <property type="project" value="UniProtKB-KW"/>
</dbReference>
<keyword evidence="13" id="KW-0175">Coiled coil</keyword>
<evidence type="ECO:0000256" key="6">
    <source>
        <dbReference type="ARBA" id="ARBA00022692"/>
    </source>
</evidence>
<evidence type="ECO:0000256" key="9">
    <source>
        <dbReference type="ARBA" id="ARBA00023136"/>
    </source>
</evidence>
<evidence type="ECO:0000313" key="17">
    <source>
        <dbReference type="EMBL" id="KAI8042476.1"/>
    </source>
</evidence>
<comment type="subcellular location">
    <subcellularLocation>
        <location evidence="1">Cell membrane</location>
        <topology evidence="1">Multi-pass membrane protein</topology>
    </subcellularLocation>
</comment>
<gene>
    <name evidence="17" type="ORF">M5D96_003789</name>
</gene>
<protein>
    <recommendedName>
        <fullName evidence="16">G-protein coupled receptors family 3 profile domain-containing protein</fullName>
    </recommendedName>
</protein>
<comment type="similarity">
    <text evidence="2">Belongs to the G-protein coupled receptor 3 family.</text>
</comment>
<accession>A0A9P9YSW2</accession>
<feature type="transmembrane region" description="Helical" evidence="15">
    <location>
        <begin position="644"/>
        <end position="668"/>
    </location>
</feature>
<evidence type="ECO:0000256" key="14">
    <source>
        <dbReference type="SAM" id="MobiDB-lite"/>
    </source>
</evidence>
<keyword evidence="12" id="KW-0807">Transducer</keyword>
<keyword evidence="18" id="KW-1185">Reference proteome</keyword>
<evidence type="ECO:0000256" key="15">
    <source>
        <dbReference type="SAM" id="Phobius"/>
    </source>
</evidence>
<feature type="transmembrane region" description="Helical" evidence="15">
    <location>
        <begin position="1095"/>
        <end position="1113"/>
    </location>
</feature>
<feature type="transmembrane region" description="Helical" evidence="15">
    <location>
        <begin position="1046"/>
        <end position="1066"/>
    </location>
</feature>
<sequence length="1530" mass="170638">AVANAKTTMRCWHNAVRRKKKKQAAGKGSEGAGGVAGPPDVICQGQQQVASDTWLTTRSVPLLWLHLLLLVAFAKQAAAATTATNPEATATTLDNYTTTTTAAGATSSTATTSLTSAVGGVKSPGNWDILEDPFKNFVRIGDGNTVTRTAIEQSLVTIHDIATENLGTLCISTLFRPLQVPINSERFESSRQKADLAASILQEVGIIRHGGLSDALAKGLLTDDFITGARILALNLTNGVVQSYVWWVKGGQAETQRYDEDSLQIGKKPAGSYPWFDDESSSPTLRSPKFAPSPPNNYYKGWWTFPYFSCSLSRWLVSYSIAIPPIGRHGLRGFISIDIDVSTLRVNQCEAEPYQFGSRRQKMQQLQQQHRLTARRSPFLGGRMGVLDEGTINDLQAFHSSHKCHRTSMVCDYRQPSAEAPSISGGKLLTTLSGSSSWARGSYQCLCRAGYYSLRHPDGFNGTIMEIAWQEQQDNISNYYTDVFKCLACAPGCDTCTGPEPCLANYHWPFRISLLTISIGCACGTFVLAGYLFRHRRVKVFKVASPIFLMITLIGCAIMYLEKRNMSKKSLKEQNGHSKDKDSEEENEEDLHEAIKEMVKTPDIDESPGTSRRRSEWQDRPEEDHCHFKKSQHTGVDKPARRKLIIACILCFVFMIVEIVGGVVSNSLAIATDAAHLLTDLASFLISLFALYLAGRPSSERLNFGWYRAEVIGAMISVFFIWVITGILVYMAIMRWVNQEFDLEAKIMLITSALAILFNIIMAVHLSHGHSHFTPGKFKRSEAIESQQVKEADLGSQKGLILMGRSVSAQFPVKVEQNINVRAALIHVIGDLIQSIGVFVAALIIYFEPKWAFMDSVCTFVFSVLVLVVTFKILKDVLMVLMEATPDYMDYEEVKRTFLSIPGVEHVHNLRIWALSINKIALSAHLAISKDADPQLILEEATTLIHKRYRFFESTIQIEEFSPDMKNCEQCSRPSVKTEDRRPSDLEEGMVAIFPYLDTTWCIATKWTRHMGFCITYTSLLMKTWRVSLTYRVKSAHKIKLNDQQLLQWMVPILLVMLIYLGTWTISATPNAEVILDQSRLKFKQCSYNWWDHSLAIGEVFFLAWGIRVCYNVRNAESLYNEARLISYAIYNIALVNIAMVVFHKATIHGNSASWARSTRSSMAKVTPLLLTHPQSGLTASLLTTSDLVMLFPNAGPDYKYMLGFVRTQLSTTTTIALVFGPKILRVLKGQGDKWDQKAKVRSITASFSLNGVGLVPEESPDLYQENEELKEQVQKLAHQIEFMKTVHMQMNNRHLKPKPGGYFTITSTSFQAPYSKNTVSTAQTQTGKDETRQGTTTVLEDAIEFDFHQAEPEEMITLKGEQPGSEEAALIAQFRRLFAPILDDSLNLYYQLNDLDDAEHVRIHQTVAQMHELTSSEEETMVTQVNSPSPPVEVELLLPLSSNTSTASSSLFAIHTPSPAHPSGLLLIPQNLESPMLSCSDAITITEQVQLHNPPYHLQVLEDENNTSCSLSSNLTDSKTLDGRTPIVV</sequence>
<evidence type="ECO:0000256" key="12">
    <source>
        <dbReference type="ARBA" id="ARBA00023224"/>
    </source>
</evidence>
<dbReference type="Pfam" id="PF00003">
    <property type="entry name" value="7tm_3"/>
    <property type="match status" value="1"/>
</dbReference>
<evidence type="ECO:0000256" key="11">
    <source>
        <dbReference type="ARBA" id="ARBA00023180"/>
    </source>
</evidence>
<evidence type="ECO:0000259" key="16">
    <source>
        <dbReference type="PROSITE" id="PS50259"/>
    </source>
</evidence>
<evidence type="ECO:0000256" key="3">
    <source>
        <dbReference type="ARBA" id="ARBA00008873"/>
    </source>
</evidence>
<feature type="compositionally biased region" description="Basic and acidic residues" evidence="14">
    <location>
        <begin position="613"/>
        <end position="626"/>
    </location>
</feature>
<comment type="caution">
    <text evidence="17">The sequence shown here is derived from an EMBL/GenBank/DDBJ whole genome shotgun (WGS) entry which is preliminary data.</text>
</comment>
<dbReference type="InterPro" id="IPR036837">
    <property type="entry name" value="Cation_efflux_CTD_sf"/>
</dbReference>
<keyword evidence="7 15" id="KW-1133">Transmembrane helix</keyword>
<feature type="compositionally biased region" description="Basic and acidic residues" evidence="14">
    <location>
        <begin position="571"/>
        <end position="582"/>
    </location>
</feature>
<keyword evidence="8" id="KW-0297">G-protein coupled receptor</keyword>
<proteinExistence type="inferred from homology"/>
<feature type="transmembrane region" description="Helical" evidence="15">
    <location>
        <begin position="824"/>
        <end position="847"/>
    </location>
</feature>
<evidence type="ECO:0000256" key="4">
    <source>
        <dbReference type="ARBA" id="ARBA00022448"/>
    </source>
</evidence>
<comment type="similarity">
    <text evidence="3">Belongs to the cation diffusion facilitator (CDF) transporter (TC 2.A.4) family. SLC30A subfamily.</text>
</comment>
<feature type="coiled-coil region" evidence="13">
    <location>
        <begin position="1260"/>
        <end position="1287"/>
    </location>
</feature>
<dbReference type="InterPro" id="IPR027470">
    <property type="entry name" value="Cation_efflux_CTD"/>
</dbReference>
<evidence type="ECO:0000256" key="10">
    <source>
        <dbReference type="ARBA" id="ARBA00023170"/>
    </source>
</evidence>
<feature type="transmembrane region" description="Helical" evidence="15">
    <location>
        <begin position="1125"/>
        <end position="1143"/>
    </location>
</feature>
<feature type="non-terminal residue" evidence="17">
    <location>
        <position position="1"/>
    </location>
</feature>
<evidence type="ECO:0000256" key="5">
    <source>
        <dbReference type="ARBA" id="ARBA00022475"/>
    </source>
</evidence>
<dbReference type="GO" id="GO:0008324">
    <property type="term" value="F:monoatomic cation transmembrane transporter activity"/>
    <property type="evidence" value="ECO:0007669"/>
    <property type="project" value="InterPro"/>
</dbReference>
<dbReference type="InterPro" id="IPR043458">
    <property type="entry name" value="GPR158/179"/>
</dbReference>
<dbReference type="InterPro" id="IPR027469">
    <property type="entry name" value="Cation_efflux_TMD_sf"/>
</dbReference>
<feature type="transmembrane region" description="Helical" evidence="15">
    <location>
        <begin position="853"/>
        <end position="874"/>
    </location>
</feature>
<keyword evidence="11" id="KW-0325">Glycoprotein</keyword>
<dbReference type="Gene3D" id="1.20.1510.10">
    <property type="entry name" value="Cation efflux protein transmembrane domain"/>
    <property type="match status" value="1"/>
</dbReference>
<evidence type="ECO:0000313" key="18">
    <source>
        <dbReference type="Proteomes" id="UP001059596"/>
    </source>
</evidence>
<dbReference type="InterPro" id="IPR002524">
    <property type="entry name" value="Cation_efflux"/>
</dbReference>
<feature type="transmembrane region" description="Helical" evidence="15">
    <location>
        <begin position="706"/>
        <end position="733"/>
    </location>
</feature>
<dbReference type="InterPro" id="IPR058533">
    <property type="entry name" value="Cation_efflux_TM"/>
</dbReference>
<evidence type="ECO:0000256" key="1">
    <source>
        <dbReference type="ARBA" id="ARBA00004651"/>
    </source>
</evidence>
<dbReference type="SUPFAM" id="SSF161111">
    <property type="entry name" value="Cation efflux protein transmembrane domain-like"/>
    <property type="match status" value="1"/>
</dbReference>
<dbReference type="Pfam" id="PF16916">
    <property type="entry name" value="ZT_dimer"/>
    <property type="match status" value="1"/>
</dbReference>
<dbReference type="Proteomes" id="UP001059596">
    <property type="component" value="Unassembled WGS sequence"/>
</dbReference>
<keyword evidence="4" id="KW-0813">Transport</keyword>
<feature type="transmembrane region" description="Helical" evidence="15">
    <location>
        <begin position="514"/>
        <end position="534"/>
    </location>
</feature>
<feature type="compositionally biased region" description="Basic and acidic residues" evidence="14">
    <location>
        <begin position="592"/>
        <end position="603"/>
    </location>
</feature>
<dbReference type="PANTHER" id="PTHR32546:SF16">
    <property type="entry name" value="G-PROTEIN COUPLED RECEPTOR CG31760-RELATED"/>
    <property type="match status" value="1"/>
</dbReference>
<reference evidence="17" key="1">
    <citation type="journal article" date="2023" name="Genome Biol. Evol.">
        <title>Long-read-based Genome Assembly of Drosophila gunungcola Reveals Fewer Chemosensory Genes in Flower-breeding Species.</title>
        <authorList>
            <person name="Negi A."/>
            <person name="Liao B.Y."/>
            <person name="Yeh S.D."/>
        </authorList>
    </citation>
    <scope>NUCLEOTIDE SEQUENCE</scope>
    <source>
        <strain evidence="17">Sukarami</strain>
    </source>
</reference>
<keyword evidence="6 15" id="KW-0812">Transmembrane</keyword>
<dbReference type="PANTHER" id="PTHR32546">
    <property type="entry name" value="G-PROTEIN COUPLED RECEPTOR 158-RELATED"/>
    <property type="match status" value="1"/>
</dbReference>
<evidence type="ECO:0000256" key="13">
    <source>
        <dbReference type="SAM" id="Coils"/>
    </source>
</evidence>
<feature type="transmembrane region" description="Helical" evidence="15">
    <location>
        <begin position="674"/>
        <end position="694"/>
    </location>
</feature>
<feature type="region of interest" description="Disordered" evidence="14">
    <location>
        <begin position="571"/>
        <end position="632"/>
    </location>
</feature>
<dbReference type="PROSITE" id="PS50259">
    <property type="entry name" value="G_PROTEIN_RECEP_F3_4"/>
    <property type="match status" value="1"/>
</dbReference>
<dbReference type="Pfam" id="PF01545">
    <property type="entry name" value="Cation_efflux"/>
    <property type="match status" value="1"/>
</dbReference>
<dbReference type="InterPro" id="IPR017978">
    <property type="entry name" value="GPCR_3_C"/>
</dbReference>
<dbReference type="NCBIfam" id="TIGR01297">
    <property type="entry name" value="CDF"/>
    <property type="match status" value="1"/>
</dbReference>
<evidence type="ECO:0000256" key="7">
    <source>
        <dbReference type="ARBA" id="ARBA00022989"/>
    </source>
</evidence>
<dbReference type="EMBL" id="JAMKOV010000002">
    <property type="protein sequence ID" value="KAI8042476.1"/>
    <property type="molecule type" value="Genomic_DNA"/>
</dbReference>
<keyword evidence="5" id="KW-1003">Cell membrane</keyword>
<evidence type="ECO:0000256" key="2">
    <source>
        <dbReference type="ARBA" id="ARBA00007242"/>
    </source>
</evidence>
<keyword evidence="9 15" id="KW-0472">Membrane</keyword>
<feature type="region of interest" description="Disordered" evidence="14">
    <location>
        <begin position="16"/>
        <end position="39"/>
    </location>
</feature>
<dbReference type="SUPFAM" id="SSF160240">
    <property type="entry name" value="Cation efflux protein cytoplasmic domain-like"/>
    <property type="match status" value="1"/>
</dbReference>
<feature type="transmembrane region" description="Helical" evidence="15">
    <location>
        <begin position="540"/>
        <end position="561"/>
    </location>
</feature>
<name>A0A9P9YSW2_9MUSC</name>
<keyword evidence="10" id="KW-0675">Receptor</keyword>
<feature type="domain" description="G-protein coupled receptors family 3 profile" evidence="16">
    <location>
        <begin position="1002"/>
        <end position="1228"/>
    </location>
</feature>
<evidence type="ECO:0000256" key="8">
    <source>
        <dbReference type="ARBA" id="ARBA00023040"/>
    </source>
</evidence>
<organism evidence="17 18">
    <name type="scientific">Drosophila gunungcola</name>
    <name type="common">fruit fly</name>
    <dbReference type="NCBI Taxonomy" id="103775"/>
    <lineage>
        <taxon>Eukaryota</taxon>
        <taxon>Metazoa</taxon>
        <taxon>Ecdysozoa</taxon>
        <taxon>Arthropoda</taxon>
        <taxon>Hexapoda</taxon>
        <taxon>Insecta</taxon>
        <taxon>Pterygota</taxon>
        <taxon>Neoptera</taxon>
        <taxon>Endopterygota</taxon>
        <taxon>Diptera</taxon>
        <taxon>Brachycera</taxon>
        <taxon>Muscomorpha</taxon>
        <taxon>Ephydroidea</taxon>
        <taxon>Drosophilidae</taxon>
        <taxon>Drosophila</taxon>
        <taxon>Sophophora</taxon>
    </lineage>
</organism>
<feature type="transmembrane region" description="Helical" evidence="15">
    <location>
        <begin position="745"/>
        <end position="767"/>
    </location>
</feature>